<evidence type="ECO:0000313" key="3">
    <source>
        <dbReference type="Proteomes" id="UP000198611"/>
    </source>
</evidence>
<keyword evidence="1" id="KW-1133">Transmembrane helix</keyword>
<evidence type="ECO:0000256" key="1">
    <source>
        <dbReference type="SAM" id="Phobius"/>
    </source>
</evidence>
<accession>A0A1I1QPT5</accession>
<dbReference type="Proteomes" id="UP000198611">
    <property type="component" value="Unassembled WGS sequence"/>
</dbReference>
<gene>
    <name evidence="2" type="ORF">SAMN05660831_01216</name>
</gene>
<feature type="transmembrane region" description="Helical" evidence="1">
    <location>
        <begin position="20"/>
        <end position="45"/>
    </location>
</feature>
<name>A0A1I1QPT5_9GAMM</name>
<reference evidence="2 3" key="1">
    <citation type="submission" date="2016-10" db="EMBL/GenBank/DDBJ databases">
        <authorList>
            <person name="de Groot N.N."/>
        </authorList>
    </citation>
    <scope>NUCLEOTIDE SEQUENCE [LARGE SCALE GENOMIC DNA]</scope>
    <source>
        <strain evidence="2 3">HL3</strain>
    </source>
</reference>
<protein>
    <submittedName>
        <fullName evidence="2">Uncharacterized membrane protein</fullName>
    </submittedName>
</protein>
<keyword evidence="3" id="KW-1185">Reference proteome</keyword>
<dbReference type="AlphaFoldDB" id="A0A1I1QPT5"/>
<keyword evidence="1" id="KW-0812">Transmembrane</keyword>
<dbReference type="RefSeq" id="WP_093427877.1">
    <property type="nucleotide sequence ID" value="NZ_FOMJ01000003.1"/>
</dbReference>
<feature type="transmembrane region" description="Helical" evidence="1">
    <location>
        <begin position="65"/>
        <end position="94"/>
    </location>
</feature>
<keyword evidence="1" id="KW-0472">Membrane</keyword>
<evidence type="ECO:0000313" key="2">
    <source>
        <dbReference type="EMBL" id="SFD24111.1"/>
    </source>
</evidence>
<dbReference type="OrthoDB" id="5405464at2"/>
<sequence>MAAPWEEDEGEERLQTIIRVVYVLYLIGLVFVVTAPVGAAMALFYRRGAPHWVAEHFRFQVRTFFMGFLFLVLMALSGPLAVLVGLLWAVWLVFRCVRGLRAADLRQPPPDPDSWLLG</sequence>
<organism evidence="2 3">
    <name type="scientific">Thiohalospira halophila DSM 15071</name>
    <dbReference type="NCBI Taxonomy" id="1123397"/>
    <lineage>
        <taxon>Bacteria</taxon>
        <taxon>Pseudomonadati</taxon>
        <taxon>Pseudomonadota</taxon>
        <taxon>Gammaproteobacteria</taxon>
        <taxon>Thiohalospirales</taxon>
        <taxon>Thiohalospiraceae</taxon>
        <taxon>Thiohalospira</taxon>
    </lineage>
</organism>
<proteinExistence type="predicted"/>
<dbReference type="EMBL" id="FOMJ01000003">
    <property type="protein sequence ID" value="SFD24111.1"/>
    <property type="molecule type" value="Genomic_DNA"/>
</dbReference>
<dbReference type="STRING" id="1123397.SAMN05660831_01216"/>